<accession>A0A6J6MEM0</accession>
<dbReference type="AlphaFoldDB" id="A0A6J6MEM0"/>
<reference evidence="1" key="1">
    <citation type="submission" date="2020-05" db="EMBL/GenBank/DDBJ databases">
        <authorList>
            <person name="Chiriac C."/>
            <person name="Salcher M."/>
            <person name="Ghai R."/>
            <person name="Kavagutti S V."/>
        </authorList>
    </citation>
    <scope>NUCLEOTIDE SEQUENCE</scope>
</reference>
<name>A0A6J6MEM0_9ZZZZ</name>
<evidence type="ECO:0000313" key="1">
    <source>
        <dbReference type="EMBL" id="CAB4672670.1"/>
    </source>
</evidence>
<proteinExistence type="predicted"/>
<protein>
    <submittedName>
        <fullName evidence="1">Unannotated protein</fullName>
    </submittedName>
</protein>
<dbReference type="Pfam" id="PF11343">
    <property type="entry name" value="DUF3145"/>
    <property type="match status" value="1"/>
</dbReference>
<organism evidence="1">
    <name type="scientific">freshwater metagenome</name>
    <dbReference type="NCBI Taxonomy" id="449393"/>
    <lineage>
        <taxon>unclassified sequences</taxon>
        <taxon>metagenomes</taxon>
        <taxon>ecological metagenomes</taxon>
    </lineage>
</organism>
<dbReference type="EMBL" id="CAEZWT010000049">
    <property type="protein sequence ID" value="CAB4672670.1"/>
    <property type="molecule type" value="Genomic_DNA"/>
</dbReference>
<dbReference type="InterPro" id="IPR021491">
    <property type="entry name" value="DUF3145"/>
</dbReference>
<gene>
    <name evidence="1" type="ORF">UFOPK2289_01227</name>
</gene>
<sequence length="63" mass="7048">MHRAVIDASGSVLVTENQITHALAMNEEALRSALEDVLGNDWDRELEQFRCVELDAISHSRAI</sequence>